<dbReference type="AlphaFoldDB" id="A0A5N6ZBA5"/>
<protein>
    <submittedName>
        <fullName evidence="2">Uncharacterized protein</fullName>
    </submittedName>
</protein>
<keyword evidence="1" id="KW-0472">Membrane</keyword>
<gene>
    <name evidence="2" type="ORF">BDV28DRAFT_133292</name>
</gene>
<dbReference type="EMBL" id="ML739100">
    <property type="protein sequence ID" value="KAE8353340.1"/>
    <property type="molecule type" value="Genomic_DNA"/>
</dbReference>
<reference evidence="3" key="1">
    <citation type="submission" date="2019-04" db="EMBL/GenBank/DDBJ databases">
        <title>Friends and foes A comparative genomics studyof 23 Aspergillus species from section Flavi.</title>
        <authorList>
            <consortium name="DOE Joint Genome Institute"/>
            <person name="Kjaerbolling I."/>
            <person name="Vesth T."/>
            <person name="Frisvad J.C."/>
            <person name="Nybo J.L."/>
            <person name="Theobald S."/>
            <person name="Kildgaard S."/>
            <person name="Isbrandt T."/>
            <person name="Kuo A."/>
            <person name="Sato A."/>
            <person name="Lyhne E.K."/>
            <person name="Kogle M.E."/>
            <person name="Wiebenga A."/>
            <person name="Kun R.S."/>
            <person name="Lubbers R.J."/>
            <person name="Makela M.R."/>
            <person name="Barry K."/>
            <person name="Chovatia M."/>
            <person name="Clum A."/>
            <person name="Daum C."/>
            <person name="Haridas S."/>
            <person name="He G."/>
            <person name="LaButti K."/>
            <person name="Lipzen A."/>
            <person name="Mondo S."/>
            <person name="Riley R."/>
            <person name="Salamov A."/>
            <person name="Simmons B.A."/>
            <person name="Magnuson J.K."/>
            <person name="Henrissat B."/>
            <person name="Mortensen U.H."/>
            <person name="Larsen T.O."/>
            <person name="Devries R.P."/>
            <person name="Grigoriev I.V."/>
            <person name="Machida M."/>
            <person name="Baker S.E."/>
            <person name="Andersen M.R."/>
        </authorList>
    </citation>
    <scope>NUCLEOTIDE SEQUENCE [LARGE SCALE GENOMIC DNA]</scope>
    <source>
        <strain evidence="3">CBS 553.77</strain>
    </source>
</reference>
<accession>A0A5N6ZBA5</accession>
<feature type="transmembrane region" description="Helical" evidence="1">
    <location>
        <begin position="21"/>
        <end position="45"/>
    </location>
</feature>
<name>A0A5N6ZBA5_9EURO</name>
<keyword evidence="1" id="KW-1133">Transmembrane helix</keyword>
<keyword evidence="3" id="KW-1185">Reference proteome</keyword>
<evidence type="ECO:0000256" key="1">
    <source>
        <dbReference type="SAM" id="Phobius"/>
    </source>
</evidence>
<organism evidence="2 3">
    <name type="scientific">Aspergillus coremiiformis</name>
    <dbReference type="NCBI Taxonomy" id="138285"/>
    <lineage>
        <taxon>Eukaryota</taxon>
        <taxon>Fungi</taxon>
        <taxon>Dikarya</taxon>
        <taxon>Ascomycota</taxon>
        <taxon>Pezizomycotina</taxon>
        <taxon>Eurotiomycetes</taxon>
        <taxon>Eurotiomycetidae</taxon>
        <taxon>Eurotiales</taxon>
        <taxon>Aspergillaceae</taxon>
        <taxon>Aspergillus</taxon>
        <taxon>Aspergillus subgen. Circumdati</taxon>
    </lineage>
</organism>
<dbReference type="Proteomes" id="UP000327118">
    <property type="component" value="Unassembled WGS sequence"/>
</dbReference>
<evidence type="ECO:0000313" key="3">
    <source>
        <dbReference type="Proteomes" id="UP000327118"/>
    </source>
</evidence>
<sequence length="109" mass="12680">MEMQALSNCPTGVHGFNAPDWFTYVFVCFRAFVFFPLSSLFFFFLRLFGCSETRYILHNLGRVLWGAFTGQSDFTICFFFYPPGQGPDAYSQLRQYEARSRLGLEQFGF</sequence>
<keyword evidence="1" id="KW-0812">Transmembrane</keyword>
<proteinExistence type="predicted"/>
<evidence type="ECO:0000313" key="2">
    <source>
        <dbReference type="EMBL" id="KAE8353340.1"/>
    </source>
</evidence>